<feature type="domain" description="Trypsin-co-occurring" evidence="2">
    <location>
        <begin position="7"/>
        <end position="103"/>
    </location>
</feature>
<organism evidence="3 4">
    <name type="scientific">Plantactinospora veratri</name>
    <dbReference type="NCBI Taxonomy" id="1436122"/>
    <lineage>
        <taxon>Bacteria</taxon>
        <taxon>Bacillati</taxon>
        <taxon>Actinomycetota</taxon>
        <taxon>Actinomycetes</taxon>
        <taxon>Micromonosporales</taxon>
        <taxon>Micromonosporaceae</taxon>
        <taxon>Plantactinospora</taxon>
    </lineage>
</organism>
<feature type="region of interest" description="Disordered" evidence="1">
    <location>
        <begin position="100"/>
        <end position="140"/>
    </location>
</feature>
<proteinExistence type="predicted"/>
<dbReference type="EMBL" id="JAZGQL010000009">
    <property type="protein sequence ID" value="MEE6308302.1"/>
    <property type="molecule type" value="Genomic_DNA"/>
</dbReference>
<reference evidence="3 4" key="1">
    <citation type="submission" date="2024-01" db="EMBL/GenBank/DDBJ databases">
        <title>Genome insights into Plantactinospora veratri sp. nov.</title>
        <authorList>
            <person name="Wang L."/>
        </authorList>
    </citation>
    <scope>NUCLEOTIDE SEQUENCE [LARGE SCALE GENOMIC DNA]</scope>
    <source>
        <strain evidence="3 4">NEAU-FHS4</strain>
    </source>
</reference>
<accession>A0ABU7SEC7</accession>
<comment type="caution">
    <text evidence="3">The sequence shown here is derived from an EMBL/GenBank/DDBJ whole genome shotgun (WGS) entry which is preliminary data.</text>
</comment>
<gene>
    <name evidence="3" type="ORF">V1634_15850</name>
</gene>
<dbReference type="Pfam" id="PF19493">
    <property type="entry name" value="Trypco1"/>
    <property type="match status" value="1"/>
</dbReference>
<protein>
    <submittedName>
        <fullName evidence="3">CU044_2847 family protein</fullName>
    </submittedName>
</protein>
<dbReference type="Proteomes" id="UP001339911">
    <property type="component" value="Unassembled WGS sequence"/>
</dbReference>
<name>A0ABU7SEC7_9ACTN</name>
<evidence type="ECO:0000256" key="1">
    <source>
        <dbReference type="SAM" id="MobiDB-lite"/>
    </source>
</evidence>
<evidence type="ECO:0000313" key="3">
    <source>
        <dbReference type="EMBL" id="MEE6308302.1"/>
    </source>
</evidence>
<evidence type="ECO:0000259" key="2">
    <source>
        <dbReference type="Pfam" id="PF19493"/>
    </source>
</evidence>
<keyword evidence="4" id="KW-1185">Reference proteome</keyword>
<dbReference type="RefSeq" id="WP_331208579.1">
    <property type="nucleotide sequence ID" value="NZ_JAZGQL010000009.1"/>
</dbReference>
<dbReference type="InterPro" id="IPR045794">
    <property type="entry name" value="Trypco1"/>
</dbReference>
<dbReference type="NCBIfam" id="NF041216">
    <property type="entry name" value="CU044_2847_fam"/>
    <property type="match status" value="1"/>
</dbReference>
<feature type="compositionally biased region" description="Polar residues" evidence="1">
    <location>
        <begin position="126"/>
        <end position="140"/>
    </location>
</feature>
<sequence length="140" mass="14661">MTYYVQIPVDDHSTVLVEVTHQVTGVAPAGRSREVVARLSETFGEAFDRFHRLAQSAAARARDAGGADRVAIEFGLKVAAKGGFVVAETTGEAHMKVTFEWNRGTAPTPTTADPDGGVAAERNTEPDSGSTDATEPGSTG</sequence>
<evidence type="ECO:0000313" key="4">
    <source>
        <dbReference type="Proteomes" id="UP001339911"/>
    </source>
</evidence>
<feature type="compositionally biased region" description="Low complexity" evidence="1">
    <location>
        <begin position="104"/>
        <end position="117"/>
    </location>
</feature>